<dbReference type="SMART" id="SM00216">
    <property type="entry name" value="VWD"/>
    <property type="match status" value="1"/>
</dbReference>
<dbReference type="EMBL" id="AMQN01010045">
    <property type="status" value="NOT_ANNOTATED_CDS"/>
    <property type="molecule type" value="Genomic_DNA"/>
</dbReference>
<dbReference type="OrthoDB" id="160294at2759"/>
<proteinExistence type="predicted"/>
<reference evidence="2 4" key="2">
    <citation type="journal article" date="2013" name="Nature">
        <title>Insights into bilaterian evolution from three spiralian genomes.</title>
        <authorList>
            <person name="Simakov O."/>
            <person name="Marletaz F."/>
            <person name="Cho S.J."/>
            <person name="Edsinger-Gonzales E."/>
            <person name="Havlak P."/>
            <person name="Hellsten U."/>
            <person name="Kuo D.H."/>
            <person name="Larsson T."/>
            <person name="Lv J."/>
            <person name="Arendt D."/>
            <person name="Savage R."/>
            <person name="Osoegawa K."/>
            <person name="de Jong P."/>
            <person name="Grimwood J."/>
            <person name="Chapman J.A."/>
            <person name="Shapiro H."/>
            <person name="Aerts A."/>
            <person name="Otillar R.P."/>
            <person name="Terry A.Y."/>
            <person name="Boore J.L."/>
            <person name="Grigoriev I.V."/>
            <person name="Lindberg D.R."/>
            <person name="Seaver E.C."/>
            <person name="Weisblat D.A."/>
            <person name="Putnam N.H."/>
            <person name="Rokhsar D.S."/>
        </authorList>
    </citation>
    <scope>NUCLEOTIDE SEQUENCE</scope>
    <source>
        <strain evidence="2 4">I ESC-2004</strain>
    </source>
</reference>
<protein>
    <recommendedName>
        <fullName evidence="1">VWFD domain-containing protein</fullName>
    </recommendedName>
</protein>
<reference evidence="3" key="3">
    <citation type="submission" date="2015-06" db="UniProtKB">
        <authorList>
            <consortium name="EnsemblMetazoa"/>
        </authorList>
    </citation>
    <scope>IDENTIFICATION</scope>
</reference>
<evidence type="ECO:0000313" key="2">
    <source>
        <dbReference type="EMBL" id="ELT99377.1"/>
    </source>
</evidence>
<dbReference type="InterPro" id="IPR001846">
    <property type="entry name" value="VWF_type-D"/>
</dbReference>
<dbReference type="AlphaFoldDB" id="R7U0K9"/>
<dbReference type="Pfam" id="PF00094">
    <property type="entry name" value="VWD"/>
    <property type="match status" value="1"/>
</dbReference>
<dbReference type="EMBL" id="KB306898">
    <property type="protein sequence ID" value="ELT99377.1"/>
    <property type="molecule type" value="Genomic_DNA"/>
</dbReference>
<dbReference type="HOGENOM" id="CLU_078342_0_0_1"/>
<dbReference type="Proteomes" id="UP000014760">
    <property type="component" value="Unassembled WGS sequence"/>
</dbReference>
<feature type="domain" description="VWFD" evidence="1">
    <location>
        <begin position="18"/>
        <end position="223"/>
    </location>
</feature>
<dbReference type="STRING" id="283909.R7U0K9"/>
<reference evidence="4" key="1">
    <citation type="submission" date="2012-12" db="EMBL/GenBank/DDBJ databases">
        <authorList>
            <person name="Hellsten U."/>
            <person name="Grimwood J."/>
            <person name="Chapman J.A."/>
            <person name="Shapiro H."/>
            <person name="Aerts A."/>
            <person name="Otillar R.P."/>
            <person name="Terry A.Y."/>
            <person name="Boore J.L."/>
            <person name="Simakov O."/>
            <person name="Marletaz F."/>
            <person name="Cho S.-J."/>
            <person name="Edsinger-Gonzales E."/>
            <person name="Havlak P."/>
            <person name="Kuo D.-H."/>
            <person name="Larsson T."/>
            <person name="Lv J."/>
            <person name="Arendt D."/>
            <person name="Savage R."/>
            <person name="Osoegawa K."/>
            <person name="de Jong P."/>
            <person name="Lindberg D.R."/>
            <person name="Seaver E.C."/>
            <person name="Weisblat D.A."/>
            <person name="Putnam N.H."/>
            <person name="Grigoriev I.V."/>
            <person name="Rokhsar D.S."/>
        </authorList>
    </citation>
    <scope>NUCLEOTIDE SEQUENCE</scope>
    <source>
        <strain evidence="4">I ESC-2004</strain>
    </source>
</reference>
<dbReference type="EnsemblMetazoa" id="CapteT208033">
    <property type="protein sequence ID" value="CapteP208033"/>
    <property type="gene ID" value="CapteG208033"/>
</dbReference>
<dbReference type="PROSITE" id="PS51233">
    <property type="entry name" value="VWFD"/>
    <property type="match status" value="1"/>
</dbReference>
<evidence type="ECO:0000313" key="4">
    <source>
        <dbReference type="Proteomes" id="UP000014760"/>
    </source>
</evidence>
<organism evidence="2">
    <name type="scientific">Capitella teleta</name>
    <name type="common">Polychaete worm</name>
    <dbReference type="NCBI Taxonomy" id="283909"/>
    <lineage>
        <taxon>Eukaryota</taxon>
        <taxon>Metazoa</taxon>
        <taxon>Spiralia</taxon>
        <taxon>Lophotrochozoa</taxon>
        <taxon>Annelida</taxon>
        <taxon>Polychaeta</taxon>
        <taxon>Sedentaria</taxon>
        <taxon>Scolecida</taxon>
        <taxon>Capitellidae</taxon>
        <taxon>Capitella</taxon>
    </lineage>
</organism>
<keyword evidence="4" id="KW-1185">Reference proteome</keyword>
<gene>
    <name evidence="2" type="ORF">CAPTEDRAFT_208033</name>
</gene>
<sequence>MREPIGEYVQDEETSVSGECVCRGDPHCFAFDADRNNPEHELFTPNVCAYTLATDECGETGKWTVAAVFERVKDVSSTRSFVKEVVIKYIDDVGKYVIIKLKQGLRVRFGIRDIATFPNRIGGFYLDIVPAVSAHPKDFSGDSAEVVSLTFPNGVNVQYDGVKVVKINMDEAVTGATCGLCGNNDGVYDSRDLAQGYNVNGKICKGLYAPGPSMTAVGINYKERAVLRTIR</sequence>
<evidence type="ECO:0000313" key="3">
    <source>
        <dbReference type="EnsemblMetazoa" id="CapteP208033"/>
    </source>
</evidence>
<evidence type="ECO:0000259" key="1">
    <source>
        <dbReference type="PROSITE" id="PS51233"/>
    </source>
</evidence>
<name>R7U0K9_CAPTE</name>
<accession>R7U0K9</accession>